<comment type="caution">
    <text evidence="1">The sequence shown here is derived from an EMBL/GenBank/DDBJ whole genome shotgun (WGS) entry which is preliminary data.</text>
</comment>
<reference evidence="1" key="1">
    <citation type="submission" date="2021-01" db="EMBL/GenBank/DDBJ databases">
        <authorList>
            <person name="Sun Q."/>
        </authorList>
    </citation>
    <scope>NUCLEOTIDE SEQUENCE</scope>
    <source>
        <strain evidence="1">YIM B02566</strain>
    </source>
</reference>
<accession>A0ACC5R9A4</accession>
<evidence type="ECO:0000313" key="2">
    <source>
        <dbReference type="Proteomes" id="UP000616151"/>
    </source>
</evidence>
<gene>
    <name evidence="1" type="ORF">JHL16_22965</name>
</gene>
<proteinExistence type="predicted"/>
<organism evidence="1 2">
    <name type="scientific">Taklimakanibacter albus</name>
    <dbReference type="NCBI Taxonomy" id="2800327"/>
    <lineage>
        <taxon>Bacteria</taxon>
        <taxon>Pseudomonadati</taxon>
        <taxon>Pseudomonadota</taxon>
        <taxon>Alphaproteobacteria</taxon>
        <taxon>Hyphomicrobiales</taxon>
        <taxon>Aestuariivirgaceae</taxon>
        <taxon>Taklimakanibacter</taxon>
    </lineage>
</organism>
<evidence type="ECO:0000313" key="1">
    <source>
        <dbReference type="EMBL" id="MBK1869240.1"/>
    </source>
</evidence>
<protein>
    <submittedName>
        <fullName evidence="1">Virulence factor</fullName>
    </submittedName>
</protein>
<name>A0ACC5R9A4_9HYPH</name>
<keyword evidence="2" id="KW-1185">Reference proteome</keyword>
<dbReference type="EMBL" id="JAENHL010000008">
    <property type="protein sequence ID" value="MBK1869240.1"/>
    <property type="molecule type" value="Genomic_DNA"/>
</dbReference>
<dbReference type="Proteomes" id="UP000616151">
    <property type="component" value="Unassembled WGS sequence"/>
</dbReference>
<sequence length="100" mass="10984">MANLIITYWRDIPSAVSVKAGRKEEKRMLADRFQEAIDMAAMRGGASDTDAYLADWRRAEPVPVGDDLAAEVDKAKADIEQTYDKERLKALIANGGTAKA</sequence>